<dbReference type="EMBL" id="NTJZ01000020">
    <property type="protein sequence ID" value="PDH32218.1"/>
    <property type="molecule type" value="Genomic_DNA"/>
</dbReference>
<dbReference type="Proteomes" id="UP000219329">
    <property type="component" value="Unassembled WGS sequence"/>
</dbReference>
<dbReference type="AlphaFoldDB" id="A0A2A5W7F2"/>
<reference evidence="1 2" key="1">
    <citation type="submission" date="2017-08" db="EMBL/GenBank/DDBJ databases">
        <title>Fine stratification of microbial communities through a metagenomic profile of the photic zone.</title>
        <authorList>
            <person name="Haro-Moreno J.M."/>
            <person name="Lopez-Perez M."/>
            <person name="De La Torre J."/>
            <person name="Picazo A."/>
            <person name="Camacho A."/>
            <person name="Rodriguez-Valera F."/>
        </authorList>
    </citation>
    <scope>NUCLEOTIDE SEQUENCE [LARGE SCALE GENOMIC DNA]</scope>
    <source>
        <strain evidence="1">MED-G28</strain>
    </source>
</reference>
<protein>
    <submittedName>
        <fullName evidence="1">Uncharacterized protein</fullName>
    </submittedName>
</protein>
<sequence>MGIDIYYPRVNLPGAKLSPAYEFGNDDDLQPVEISQIKIPEVERQVVHGEKLKSPVNRLAKSSLNRKDEDKPAVTLEETLVIKSDSSIEESSDLRFALRYYKVSETVAVLYEYPLQQSSNAAQESEVLLKNILGALGINVDELQLNPESFIWPLAEGFTSNAGDTVAAKQALQGFLLRCGQKDGFQNLLVFAGLIDDLLIGPDSEKDRRDFKSQNFDCFLTLTHSLHSMLSFPQLKKDVWHQLQALYSRIQENK</sequence>
<evidence type="ECO:0000313" key="2">
    <source>
        <dbReference type="Proteomes" id="UP000219329"/>
    </source>
</evidence>
<comment type="caution">
    <text evidence="1">The sequence shown here is derived from an EMBL/GenBank/DDBJ whole genome shotgun (WGS) entry which is preliminary data.</text>
</comment>
<organism evidence="1 2">
    <name type="scientific">OM182 bacterium MED-G28</name>
    <dbReference type="NCBI Taxonomy" id="1986256"/>
    <lineage>
        <taxon>Bacteria</taxon>
        <taxon>Pseudomonadati</taxon>
        <taxon>Pseudomonadota</taxon>
        <taxon>Gammaproteobacteria</taxon>
        <taxon>OMG group</taxon>
        <taxon>OM182 clade</taxon>
    </lineage>
</organism>
<name>A0A2A5W7F2_9GAMM</name>
<proteinExistence type="predicted"/>
<evidence type="ECO:0000313" key="1">
    <source>
        <dbReference type="EMBL" id="PDH32218.1"/>
    </source>
</evidence>
<accession>A0A2A5W7F2</accession>
<gene>
    <name evidence="1" type="ORF">CNF02_12685</name>
</gene>